<evidence type="ECO:0000256" key="5">
    <source>
        <dbReference type="RuleBase" id="RU000499"/>
    </source>
</evidence>
<dbReference type="PANTHER" id="PTHR11592">
    <property type="entry name" value="GLUTATHIONE PEROXIDASE"/>
    <property type="match status" value="1"/>
</dbReference>
<feature type="active site" evidence="4">
    <location>
        <position position="28"/>
    </location>
</feature>
<gene>
    <name evidence="6" type="ORF">FJZ47_08865</name>
</gene>
<evidence type="ECO:0000313" key="6">
    <source>
        <dbReference type="EMBL" id="MBM3223897.1"/>
    </source>
</evidence>
<dbReference type="PROSITE" id="PS00460">
    <property type="entry name" value="GLUTATHIONE_PEROXID_1"/>
    <property type="match status" value="1"/>
</dbReference>
<evidence type="ECO:0000256" key="3">
    <source>
        <dbReference type="ARBA" id="ARBA00023002"/>
    </source>
</evidence>
<proteinExistence type="inferred from homology"/>
<dbReference type="PANTHER" id="PTHR11592:SF78">
    <property type="entry name" value="GLUTATHIONE PEROXIDASE"/>
    <property type="match status" value="1"/>
</dbReference>
<name>A0A937W243_UNCTE</name>
<keyword evidence="3 5" id="KW-0560">Oxidoreductase</keyword>
<evidence type="ECO:0000256" key="2">
    <source>
        <dbReference type="ARBA" id="ARBA00022559"/>
    </source>
</evidence>
<dbReference type="Pfam" id="PF00255">
    <property type="entry name" value="GSHPx"/>
    <property type="match status" value="1"/>
</dbReference>
<keyword evidence="2 5" id="KW-0575">Peroxidase</keyword>
<dbReference type="PROSITE" id="PS51355">
    <property type="entry name" value="GLUTATHIONE_PEROXID_3"/>
    <property type="match status" value="1"/>
</dbReference>
<evidence type="ECO:0000313" key="7">
    <source>
        <dbReference type="Proteomes" id="UP000712673"/>
    </source>
</evidence>
<organism evidence="6 7">
    <name type="scientific">Tectimicrobiota bacterium</name>
    <dbReference type="NCBI Taxonomy" id="2528274"/>
    <lineage>
        <taxon>Bacteria</taxon>
        <taxon>Pseudomonadati</taxon>
        <taxon>Nitrospinota/Tectimicrobiota group</taxon>
        <taxon>Candidatus Tectimicrobiota</taxon>
    </lineage>
</organism>
<evidence type="ECO:0000256" key="4">
    <source>
        <dbReference type="PIRSR" id="PIRSR000303-1"/>
    </source>
</evidence>
<dbReference type="CDD" id="cd00340">
    <property type="entry name" value="GSH_Peroxidase"/>
    <property type="match status" value="1"/>
</dbReference>
<dbReference type="EMBL" id="VGLS01000219">
    <property type="protein sequence ID" value="MBM3223897.1"/>
    <property type="molecule type" value="Genomic_DNA"/>
</dbReference>
<dbReference type="AlphaFoldDB" id="A0A937W243"/>
<dbReference type="InterPro" id="IPR036249">
    <property type="entry name" value="Thioredoxin-like_sf"/>
</dbReference>
<dbReference type="InterPro" id="IPR000889">
    <property type="entry name" value="Glutathione_peroxidase"/>
</dbReference>
<protein>
    <recommendedName>
        <fullName evidence="5">Glutathione peroxidase</fullName>
    </recommendedName>
</protein>
<dbReference type="InterPro" id="IPR029760">
    <property type="entry name" value="GPX_CS"/>
</dbReference>
<comment type="caution">
    <text evidence="6">The sequence shown here is derived from an EMBL/GenBank/DDBJ whole genome shotgun (WGS) entry which is preliminary data.</text>
</comment>
<dbReference type="PRINTS" id="PR01011">
    <property type="entry name" value="GLUTPROXDASE"/>
</dbReference>
<dbReference type="GO" id="GO:0034599">
    <property type="term" value="P:cellular response to oxidative stress"/>
    <property type="evidence" value="ECO:0007669"/>
    <property type="project" value="TreeGrafter"/>
</dbReference>
<dbReference type="FunFam" id="3.40.30.10:FF:000010">
    <property type="entry name" value="Glutathione peroxidase"/>
    <property type="match status" value="1"/>
</dbReference>
<reference evidence="6" key="1">
    <citation type="submission" date="2019-03" db="EMBL/GenBank/DDBJ databases">
        <title>Lake Tanganyika Metagenome-Assembled Genomes (MAGs).</title>
        <authorList>
            <person name="Tran P."/>
        </authorList>
    </citation>
    <scope>NUCLEOTIDE SEQUENCE</scope>
    <source>
        <strain evidence="6">K_DeepCast_65m_m2_066</strain>
    </source>
</reference>
<dbReference type="InterPro" id="IPR029759">
    <property type="entry name" value="GPX_AS"/>
</dbReference>
<sequence>MPALRGEDVDLRHYHGQVILIVNVASACGYTPQYRGLQALYTKYAPQGFVVLGFPCNQFGHQEPGTAAQIAAFCEQRYGVTFPLFAKVEVNGPRQCALYKALTSQDTRPVPAGPVDWNFEKFLLARAGQVVARFSSGVTPESRQLVERLEQELAQPLPTV</sequence>
<evidence type="ECO:0000256" key="1">
    <source>
        <dbReference type="ARBA" id="ARBA00006926"/>
    </source>
</evidence>
<dbReference type="SUPFAM" id="SSF52833">
    <property type="entry name" value="Thioredoxin-like"/>
    <property type="match status" value="1"/>
</dbReference>
<dbReference type="GO" id="GO:0004601">
    <property type="term" value="F:peroxidase activity"/>
    <property type="evidence" value="ECO:0007669"/>
    <property type="project" value="UniProtKB-KW"/>
</dbReference>
<dbReference type="PROSITE" id="PS51257">
    <property type="entry name" value="PROKAR_LIPOPROTEIN"/>
    <property type="match status" value="1"/>
</dbReference>
<comment type="similarity">
    <text evidence="1 5">Belongs to the glutathione peroxidase family.</text>
</comment>
<dbReference type="Proteomes" id="UP000712673">
    <property type="component" value="Unassembled WGS sequence"/>
</dbReference>
<dbReference type="Gene3D" id="3.40.30.10">
    <property type="entry name" value="Glutaredoxin"/>
    <property type="match status" value="1"/>
</dbReference>
<dbReference type="PROSITE" id="PS00763">
    <property type="entry name" value="GLUTATHIONE_PEROXID_2"/>
    <property type="match status" value="1"/>
</dbReference>
<accession>A0A937W243</accession>
<dbReference type="PIRSF" id="PIRSF000303">
    <property type="entry name" value="Glutathion_perox"/>
    <property type="match status" value="1"/>
</dbReference>